<comment type="caution">
    <text evidence="2">The sequence shown here is derived from an EMBL/GenBank/DDBJ whole genome shotgun (WGS) entry which is preliminary data.</text>
</comment>
<evidence type="ECO:0000256" key="1">
    <source>
        <dbReference type="SAM" id="MobiDB-lite"/>
    </source>
</evidence>
<dbReference type="EMBL" id="BKCJ010003626">
    <property type="protein sequence ID" value="GEU56224.1"/>
    <property type="molecule type" value="Genomic_DNA"/>
</dbReference>
<protein>
    <submittedName>
        <fullName evidence="2">RNA-directed DNA polymerase, eukaryota, reverse transcriptase zinc-binding domain protein</fullName>
    </submittedName>
</protein>
<reference evidence="2" key="1">
    <citation type="journal article" date="2019" name="Sci. Rep.">
        <title>Draft genome of Tanacetum cinerariifolium, the natural source of mosquito coil.</title>
        <authorList>
            <person name="Yamashiro T."/>
            <person name="Shiraishi A."/>
            <person name="Satake H."/>
            <person name="Nakayama K."/>
        </authorList>
    </citation>
    <scope>NUCLEOTIDE SEQUENCE</scope>
</reference>
<accession>A0A6L2L7R4</accession>
<feature type="region of interest" description="Disordered" evidence="1">
    <location>
        <begin position="250"/>
        <end position="272"/>
    </location>
</feature>
<keyword evidence="2" id="KW-0695">RNA-directed DNA polymerase</keyword>
<keyword evidence="2" id="KW-0808">Transferase</keyword>
<dbReference type="AlphaFoldDB" id="A0A6L2L7R4"/>
<organism evidence="2">
    <name type="scientific">Tanacetum cinerariifolium</name>
    <name type="common">Dalmatian daisy</name>
    <name type="synonym">Chrysanthemum cinerariifolium</name>
    <dbReference type="NCBI Taxonomy" id="118510"/>
    <lineage>
        <taxon>Eukaryota</taxon>
        <taxon>Viridiplantae</taxon>
        <taxon>Streptophyta</taxon>
        <taxon>Embryophyta</taxon>
        <taxon>Tracheophyta</taxon>
        <taxon>Spermatophyta</taxon>
        <taxon>Magnoliopsida</taxon>
        <taxon>eudicotyledons</taxon>
        <taxon>Gunneridae</taxon>
        <taxon>Pentapetalae</taxon>
        <taxon>asterids</taxon>
        <taxon>campanulids</taxon>
        <taxon>Asterales</taxon>
        <taxon>Asteraceae</taxon>
        <taxon>Asteroideae</taxon>
        <taxon>Anthemideae</taxon>
        <taxon>Anthemidinae</taxon>
        <taxon>Tanacetum</taxon>
    </lineage>
</organism>
<proteinExistence type="predicted"/>
<keyword evidence="2" id="KW-0548">Nucleotidyltransferase</keyword>
<gene>
    <name evidence="2" type="ORF">Tci_028202</name>
</gene>
<evidence type="ECO:0000313" key="2">
    <source>
        <dbReference type="EMBL" id="GEU56224.1"/>
    </source>
</evidence>
<name>A0A6L2L7R4_TANCI</name>
<sequence length="272" mass="29526">MVDASNVDDSVMDGDKLRSSFASKIRNVDGKILGKDGKPMRRAIRFVEPVRVSDPPPVAHANVKSTSPLSANGNSFASVLQHKNVKNLVKVSELRNSEKVQGAAVAIPLEAVKEVSARFDNTLYGYFVGKKLAFHLSRIMPWCLFGDFNAAIFLSDSTTGSSSIDIAMREFKECVDAIEVADVQSSEDVPTNGEADGFVEVKKKKKAKGPSNAKQIGNDDTTWLHAKQSLSVINESDSEEVDQVIEMEQNNNLVGSTHSKRASTPVDNVSDV</sequence>
<dbReference type="GO" id="GO:0003964">
    <property type="term" value="F:RNA-directed DNA polymerase activity"/>
    <property type="evidence" value="ECO:0007669"/>
    <property type="project" value="UniProtKB-KW"/>
</dbReference>